<evidence type="ECO:0000256" key="11">
    <source>
        <dbReference type="ARBA" id="ARBA00044727"/>
    </source>
</evidence>
<dbReference type="EMBL" id="UFQS01002883">
    <property type="protein sequence ID" value="SSX14824.1"/>
    <property type="molecule type" value="Genomic_DNA"/>
</dbReference>
<evidence type="ECO:0000256" key="1">
    <source>
        <dbReference type="ARBA" id="ARBA00004477"/>
    </source>
</evidence>
<feature type="region of interest" description="Disordered" evidence="14">
    <location>
        <begin position="718"/>
        <end position="743"/>
    </location>
</feature>
<dbReference type="GO" id="GO:0006508">
    <property type="term" value="P:proteolysis"/>
    <property type="evidence" value="ECO:0007669"/>
    <property type="project" value="UniProtKB-KW"/>
</dbReference>
<comment type="function">
    <text evidence="11">Dol-P-Glc:Glc(2)Man(9)GlcNAc(2)-PP-Dol alpha-1,2-glucosyltransferase that operates in the biosynthetic pathway of dolichol-linked oligosaccharides, the glycan precursors employed in protein asparagine (N)-glycosylation. The assembly of dolichol-linked oligosaccharides begins on the cytosolic side of the endoplasmic reticulum membrane and finishes in its lumen. The sequential addition of sugars to dolichol pyrophosphate produces dolichol-linked oligosaccharides containing fourteen sugars, including two GlcNAcs, nine mannoses and three glucoses. Once assembled, the oligosaccharide is transferred from the lipid to nascent proteins by oligosaccharyltransferases. In the lumen of the endoplasmic reticulum, adds the third and last glucose residue from dolichyl phosphate glucose (Dol-P-Glc) onto the lipid-linked oligosaccharide intermediate Glc(2)Man(9)GlcNAc(2)-PP-Dol to produce Glc(3)Man(9)GlcNAc(2)-PP-Dol.</text>
</comment>
<evidence type="ECO:0000259" key="16">
    <source>
        <dbReference type="SMART" id="SM01174"/>
    </source>
</evidence>
<evidence type="ECO:0000256" key="9">
    <source>
        <dbReference type="ARBA" id="ARBA00022989"/>
    </source>
</evidence>
<keyword evidence="13" id="KW-0788">Thiol protease</keyword>
<dbReference type="GO" id="GO:1990380">
    <property type="term" value="F:K48-linked deubiquitinase activity"/>
    <property type="evidence" value="ECO:0007669"/>
    <property type="project" value="UniProtKB-UniRule"/>
</dbReference>
<comment type="similarity">
    <text evidence="3">Belongs to the ALG10 glucosyltransferase family.</text>
</comment>
<keyword evidence="7 15" id="KW-0812">Transmembrane</keyword>
<keyword evidence="6" id="KW-0808">Transferase</keyword>
<feature type="region of interest" description="Disordered" evidence="14">
    <location>
        <begin position="1"/>
        <end position="20"/>
    </location>
</feature>
<dbReference type="GO" id="GO:0005789">
    <property type="term" value="C:endoplasmic reticulum membrane"/>
    <property type="evidence" value="ECO:0007669"/>
    <property type="project" value="UniProtKB-SubCell"/>
</dbReference>
<evidence type="ECO:0000256" key="10">
    <source>
        <dbReference type="ARBA" id="ARBA00023136"/>
    </source>
</evidence>
<reference evidence="17" key="1">
    <citation type="submission" date="2018-04" db="EMBL/GenBank/DDBJ databases">
        <authorList>
            <person name="Go L.Y."/>
            <person name="Mitchell J.A."/>
        </authorList>
    </citation>
    <scope>NUCLEOTIDE SEQUENCE</scope>
    <source>
        <tissue evidence="17">Whole organism</tissue>
    </source>
</reference>
<evidence type="ECO:0000256" key="7">
    <source>
        <dbReference type="ARBA" id="ARBA00022692"/>
    </source>
</evidence>
<evidence type="ECO:0000256" key="6">
    <source>
        <dbReference type="ARBA" id="ARBA00022679"/>
    </source>
</evidence>
<dbReference type="GO" id="GO:0006488">
    <property type="term" value="P:dolichol-linked oligosaccharide biosynthetic process"/>
    <property type="evidence" value="ECO:0007669"/>
    <property type="project" value="InterPro"/>
</dbReference>
<feature type="transmembrane region" description="Helical" evidence="15">
    <location>
        <begin position="1030"/>
        <end position="1050"/>
    </location>
</feature>
<keyword evidence="8" id="KW-0256">Endoplasmic reticulum</keyword>
<gene>
    <name evidence="18" type="primary">CSON007620</name>
</gene>
<dbReference type="GO" id="GO:0071108">
    <property type="term" value="P:protein K48-linked deubiquitination"/>
    <property type="evidence" value="ECO:0007669"/>
    <property type="project" value="InterPro"/>
</dbReference>
<comment type="catalytic activity">
    <reaction evidence="12">
        <text>an alpha-D-Glc-(1-&gt;3)-alpha-D-Glc-(1-&gt;3)-alpha-D-Man-(1-&gt;2)-alpha-D-Man-(1-&gt;2)-alpha-D-Man-(1-&gt;3)-[alpha-D-Man-(1-&gt;2)-alpha-D-Man-(1-&gt;3)-[alpha-D-Man-(1-&gt;2)-alpha-D-Man-(1-&gt;6)]-alpha-D-Man-(1-&gt;6)]-beta-D-Man-(1-&gt;4)-beta-D-GlcNAc-(1-&gt;4)-alpha-D-GlcNAc-diphospho-di-trans,poly-cis-dolichol + a di-trans,poly-cis-dolichyl beta-D-glucosyl phosphate = a alpha-D-Glc-(1-&gt;2)-alpha-D-Glc-(1-&gt;3)-alpha-D-Glc-(1-&gt;3)-alpha-D-Man-(1-&gt;2)-alpha-D-Man-(1-&gt;2)-alpha-D-Man-(1-&gt;3)-[alpha-D-Man-(1-&gt;2)-alpha-D-Man-(1-&gt;3)-[alpha-D-Man-(1-&gt;2)-alpha-D-Man-(1-&gt;6)]-alpha-D-Man-(1-&gt;6)]-beta-D-Man-(1-&gt;4)-beta-D-GlcNAc-(1-&gt;4)-alpha-D-GlcNAc-diphospho-di-trans,poly-cis-dolichol + a di-trans,poly-cis-dolichyl phosphate + H(+)</text>
        <dbReference type="Rhea" id="RHEA:29543"/>
        <dbReference type="Rhea" id="RHEA-COMP:19498"/>
        <dbReference type="Rhea" id="RHEA-COMP:19502"/>
        <dbReference type="Rhea" id="RHEA-COMP:19512"/>
        <dbReference type="Rhea" id="RHEA-COMP:19522"/>
        <dbReference type="ChEBI" id="CHEBI:15378"/>
        <dbReference type="ChEBI" id="CHEBI:57525"/>
        <dbReference type="ChEBI" id="CHEBI:57683"/>
        <dbReference type="ChEBI" id="CHEBI:132522"/>
        <dbReference type="ChEBI" id="CHEBI:132523"/>
        <dbReference type="EC" id="2.4.1.256"/>
    </reaction>
    <physiologicalReaction direction="left-to-right" evidence="12">
        <dbReference type="Rhea" id="RHEA:29544"/>
    </physiologicalReaction>
</comment>
<evidence type="ECO:0000256" key="14">
    <source>
        <dbReference type="SAM" id="MobiDB-lite"/>
    </source>
</evidence>
<feature type="transmembrane region" description="Helical" evidence="15">
    <location>
        <begin position="867"/>
        <end position="884"/>
    </location>
</feature>
<feature type="transmembrane region" description="Helical" evidence="15">
    <location>
        <begin position="1176"/>
        <end position="1196"/>
    </location>
</feature>
<comment type="similarity">
    <text evidence="4 13">Belongs to the MINDY deubiquitinase family. FAM188 subfamily.</text>
</comment>
<keyword evidence="13" id="KW-0833">Ubl conjugation pathway</keyword>
<dbReference type="InterPro" id="IPR025257">
    <property type="entry name" value="MINDY-3/4_CD"/>
</dbReference>
<evidence type="ECO:0000256" key="3">
    <source>
        <dbReference type="ARBA" id="ARBA00010600"/>
    </source>
</evidence>
<dbReference type="PANTHER" id="PTHR12473:SF8">
    <property type="entry name" value="UBIQUITIN CARBOXYL-TERMINAL HYDROLASE MINDY-4-RELATED"/>
    <property type="match status" value="1"/>
</dbReference>
<comment type="subcellular location">
    <subcellularLocation>
        <location evidence="1">Endoplasmic reticulum membrane</location>
        <topology evidence="1">Multi-pass membrane protein</topology>
    </subcellularLocation>
</comment>
<protein>
    <recommendedName>
        <fullName evidence="13">Ubiquitin carboxyl-terminal hydrolase MINDY</fullName>
        <ecNumber evidence="13">3.4.19.12</ecNumber>
    </recommendedName>
</protein>
<dbReference type="InterPro" id="IPR039785">
    <property type="entry name" value="MINY3/4"/>
</dbReference>
<accession>A0A336MUE9</accession>
<evidence type="ECO:0000313" key="17">
    <source>
        <dbReference type="EMBL" id="SSX14824.1"/>
    </source>
</evidence>
<evidence type="ECO:0000256" key="4">
    <source>
        <dbReference type="ARBA" id="ARBA00011074"/>
    </source>
</evidence>
<evidence type="ECO:0000256" key="12">
    <source>
        <dbReference type="ARBA" id="ARBA00048064"/>
    </source>
</evidence>
<feature type="transmembrane region" description="Helical" evidence="15">
    <location>
        <begin position="1106"/>
        <end position="1126"/>
    </location>
</feature>
<evidence type="ECO:0000256" key="13">
    <source>
        <dbReference type="RuleBase" id="RU367088"/>
    </source>
</evidence>
<dbReference type="AlphaFoldDB" id="A0A336MUE9"/>
<reference evidence="18" key="2">
    <citation type="submission" date="2018-07" db="EMBL/GenBank/DDBJ databases">
        <authorList>
            <person name="Quirk P.G."/>
            <person name="Krulwich T.A."/>
        </authorList>
    </citation>
    <scope>NUCLEOTIDE SEQUENCE</scope>
</reference>
<feature type="transmembrane region" description="Helical" evidence="15">
    <location>
        <begin position="812"/>
        <end position="829"/>
    </location>
</feature>
<feature type="transmembrane region" description="Helical" evidence="15">
    <location>
        <begin position="1062"/>
        <end position="1086"/>
    </location>
</feature>
<feature type="transmembrane region" description="Helical" evidence="15">
    <location>
        <begin position="835"/>
        <end position="855"/>
    </location>
</feature>
<comment type="function">
    <text evidence="13">Hydrolase that can remove 'Lys-48'-linked conjugated ubiquitin from proteins.</text>
</comment>
<evidence type="ECO:0000256" key="5">
    <source>
        <dbReference type="ARBA" id="ARBA00022676"/>
    </source>
</evidence>
<dbReference type="VEuPathDB" id="VectorBase:CSON007620"/>
<dbReference type="Pfam" id="PF04922">
    <property type="entry name" value="DIE2_ALG10"/>
    <property type="match status" value="1"/>
</dbReference>
<sequence length="1213" mass="138426">MNKAVHAVSRHEKKKKRGEVQAPVMTQQIKTKLIGGTPITSELAVDLRMTVFGTSSAPPRGEWTRTPLAFGQAAQELPYGLRCPRNATRGLQSVVQAFIIKQFLFDNRPKAKSLPLDQMLKPTEAEQQQSLWTAIAEILWTIGERQKVTIGLPGDIPHIQHSHSYFADGVTEKLYLFDFTSKEELQIFLKRYLYYFTEDPGPGAMLLLYAAIFTRGVPKVKTDLDAPKGAYLLGHLEEGSLNIVTLLLSGRATPYLHNGVVYVGDEDHYALPQFGILARATIGLLVFEGENEHLKGSSRQPGSRLKTPAYPIWVTLCCGHYGVLFNSNRELLRNYHAEKRFELHYYTCAGNCVSMTVDNRVQDFCPMTSIQRQSSSTNSKDKHEEVTNASPLERLIHCKWPEAKEIRTAVFGTCTAPPRGDWTRTPLAFLPVDSDYPFGLTCVKNATRGLLSVVQAFVIKYLLFDKRAKEKSVPLDVMLRPNEDDQQVALWTSISNILWNIGEKQRAEVVLPGDTPHIPHSHTYFQDSVTEKLYMFEFTKLEDLQIFIKRYLHYFTEDPGPGTLLLLYCAIFTRGIDKMLADLDAPKGANLVGPSEEGALNVVTLLISGRATPYLHNGVVYVGDEDHYAMPQYGILGRAQVGLLIYEGENEHLKGNSRQPGSRLKTPATPVWVTASCGHYGVMFNSNRELLRNYHAEKRFELHYYTCAGAYISMTVNNQPQEDKGQGQDDDGGEAGDGNGKQNDSVVAPIEALVHCKWMEAKIIFHVCFTSISFVIFNWVYKTSKLVIDEEFHLKQGLHYCNGRYYIYDPKITTFPGLYFISSLVLGPFGLCTDYFLRLTCFICSIFNFVLFYKIRCTVSEIEQKRVNTLEALTLSLLPPLYFFNHLYYTDVPALTTVLLMLCLALKERHFLGTFAAIASVAMRQTNIVWVGMVLGVSVLNYVVSRAHPFLSGKFKGRSGHISYTLRDIFTVIDVYLHRPDLIWTHFKAIMMIFYGYISVIVGFLMFLWYNGSIVIGDKCAHQASVHIPQIFYFSLFLTIFAPSLIISKLNSIFKLILRQWLLFLILGIAFAIIIRYNTLVHPYLLADNRHYTFYLWNRFYGKYEFARYIIIPLYLLSLSCLYCLLNENQRSTGFTILYIVCTIASIALQRLIEIRYFILPYIYLRLHLNNVKPKYILIELVLYLALNVCTFYLFFTKEIVWTDYKETQRLIW</sequence>
<keyword evidence="9 15" id="KW-1133">Transmembrane helix</keyword>
<keyword evidence="13" id="KW-0645">Protease</keyword>
<dbReference type="PANTHER" id="PTHR12473">
    <property type="entry name" value="UBIQUITIN CARBOXYL-TERMINAL HYDROLASE MINDY-4-RELATED"/>
    <property type="match status" value="1"/>
</dbReference>
<feature type="domain" description="Deubiquitinating enzyme MINDY-3/4 conserved" evidence="16">
    <location>
        <begin position="407"/>
        <end position="771"/>
    </location>
</feature>
<feature type="domain" description="Deubiquitinating enzyme MINDY-3/4 conserved" evidence="16">
    <location>
        <begin position="48"/>
        <end position="402"/>
    </location>
</feature>
<keyword evidence="13" id="KW-0378">Hydrolase</keyword>
<keyword evidence="10 15" id="KW-0472">Membrane</keyword>
<name>A0A336MUE9_CULSO</name>
<comment type="pathway">
    <text evidence="2">Protein modification; protein glycosylation.</text>
</comment>
<dbReference type="GO" id="GO:0106073">
    <property type="term" value="F:dolichyl pyrophosphate Glc2Man9GlcNAc2 alpha-1,2-glucosyltransferase activity"/>
    <property type="evidence" value="ECO:0007669"/>
    <property type="project" value="UniProtKB-EC"/>
</dbReference>
<feature type="transmembrane region" description="Helical" evidence="15">
    <location>
        <begin position="763"/>
        <end position="781"/>
    </location>
</feature>
<comment type="catalytic activity">
    <reaction evidence="13">
        <text>Thiol-dependent hydrolysis of ester, thioester, amide, peptide and isopeptide bonds formed by the C-terminal Gly of ubiquitin (a 76-residue protein attached to proteins as an intracellular targeting signal).</text>
        <dbReference type="EC" id="3.4.19.12"/>
    </reaction>
</comment>
<feature type="transmembrane region" description="Helical" evidence="15">
    <location>
        <begin position="989"/>
        <end position="1010"/>
    </location>
</feature>
<evidence type="ECO:0000256" key="15">
    <source>
        <dbReference type="SAM" id="Phobius"/>
    </source>
</evidence>
<organism evidence="18">
    <name type="scientific">Culicoides sonorensis</name>
    <name type="common">Biting midge</name>
    <dbReference type="NCBI Taxonomy" id="179676"/>
    <lineage>
        <taxon>Eukaryota</taxon>
        <taxon>Metazoa</taxon>
        <taxon>Ecdysozoa</taxon>
        <taxon>Arthropoda</taxon>
        <taxon>Hexapoda</taxon>
        <taxon>Insecta</taxon>
        <taxon>Pterygota</taxon>
        <taxon>Neoptera</taxon>
        <taxon>Endopterygota</taxon>
        <taxon>Diptera</taxon>
        <taxon>Nematocera</taxon>
        <taxon>Chironomoidea</taxon>
        <taxon>Ceratopogonidae</taxon>
        <taxon>Ceratopogoninae</taxon>
        <taxon>Culicoides</taxon>
        <taxon>Monoculicoides</taxon>
    </lineage>
</organism>
<dbReference type="GO" id="GO:0004843">
    <property type="term" value="F:cysteine-type deubiquitinase activity"/>
    <property type="evidence" value="ECO:0007669"/>
    <property type="project" value="UniProtKB-UniRule"/>
</dbReference>
<feature type="transmembrane region" description="Helical" evidence="15">
    <location>
        <begin position="1138"/>
        <end position="1164"/>
    </location>
</feature>
<keyword evidence="5" id="KW-0328">Glycosyltransferase</keyword>
<feature type="transmembrane region" description="Helical" evidence="15">
    <location>
        <begin position="927"/>
        <end position="944"/>
    </location>
</feature>
<dbReference type="EC" id="3.4.19.12" evidence="13"/>
<dbReference type="InterPro" id="IPR016900">
    <property type="entry name" value="Alg10"/>
</dbReference>
<dbReference type="EMBL" id="UFQT01002883">
    <property type="protein sequence ID" value="SSX34214.1"/>
    <property type="molecule type" value="Genomic_DNA"/>
</dbReference>
<evidence type="ECO:0000313" key="18">
    <source>
        <dbReference type="EMBL" id="SSX34214.1"/>
    </source>
</evidence>
<evidence type="ECO:0000256" key="2">
    <source>
        <dbReference type="ARBA" id="ARBA00004922"/>
    </source>
</evidence>
<proteinExistence type="inferred from homology"/>
<dbReference type="SMART" id="SM01174">
    <property type="entry name" value="DUF4205"/>
    <property type="match status" value="2"/>
</dbReference>
<evidence type="ECO:0000256" key="8">
    <source>
        <dbReference type="ARBA" id="ARBA00022824"/>
    </source>
</evidence>
<dbReference type="Pfam" id="PF13898">
    <property type="entry name" value="MINDY-3_4_CD"/>
    <property type="match status" value="2"/>
</dbReference>